<name>A0A1X1YYS3_9MYCO</name>
<dbReference type="OrthoDB" id="4733756at2"/>
<keyword evidence="3" id="KW-0804">Transcription</keyword>
<keyword evidence="1" id="KW-0805">Transcription regulation</keyword>
<dbReference type="AlphaFoldDB" id="A0A1X1YYS3"/>
<dbReference type="PANTHER" id="PTHR46797:SF23">
    <property type="entry name" value="HTH-TYPE TRANSCRIPTIONAL REGULATOR SUTR"/>
    <property type="match status" value="1"/>
</dbReference>
<gene>
    <name evidence="5" type="ORF">AWC17_15480</name>
</gene>
<dbReference type="SMART" id="SM00530">
    <property type="entry name" value="HTH_XRE"/>
    <property type="match status" value="1"/>
</dbReference>
<dbReference type="Proteomes" id="UP000193781">
    <property type="component" value="Unassembled WGS sequence"/>
</dbReference>
<evidence type="ECO:0000256" key="2">
    <source>
        <dbReference type="ARBA" id="ARBA00023125"/>
    </source>
</evidence>
<accession>A0A1X1YYS3</accession>
<dbReference type="InterPro" id="IPR001387">
    <property type="entry name" value="Cro/C1-type_HTH"/>
</dbReference>
<dbReference type="RefSeq" id="WP_085165423.1">
    <property type="nucleotide sequence ID" value="NZ_JACKSS010000080.1"/>
</dbReference>
<evidence type="ECO:0000259" key="4">
    <source>
        <dbReference type="PROSITE" id="PS50943"/>
    </source>
</evidence>
<keyword evidence="2" id="KW-0238">DNA-binding</keyword>
<evidence type="ECO:0000256" key="3">
    <source>
        <dbReference type="ARBA" id="ARBA00023163"/>
    </source>
</evidence>
<dbReference type="GO" id="GO:0003677">
    <property type="term" value="F:DNA binding"/>
    <property type="evidence" value="ECO:0007669"/>
    <property type="project" value="UniProtKB-KW"/>
</dbReference>
<comment type="caution">
    <text evidence="5">The sequence shown here is derived from an EMBL/GenBank/DDBJ whole genome shotgun (WGS) entry which is preliminary data.</text>
</comment>
<dbReference type="Gene3D" id="1.10.260.40">
    <property type="entry name" value="lambda repressor-like DNA-binding domains"/>
    <property type="match status" value="1"/>
</dbReference>
<dbReference type="PROSITE" id="PS50943">
    <property type="entry name" value="HTH_CROC1"/>
    <property type="match status" value="1"/>
</dbReference>
<evidence type="ECO:0000313" key="6">
    <source>
        <dbReference type="Proteomes" id="UP000193781"/>
    </source>
</evidence>
<organism evidence="5 6">
    <name type="scientific">Mycobacterium nebraskense</name>
    <dbReference type="NCBI Taxonomy" id="244292"/>
    <lineage>
        <taxon>Bacteria</taxon>
        <taxon>Bacillati</taxon>
        <taxon>Actinomycetota</taxon>
        <taxon>Actinomycetes</taxon>
        <taxon>Mycobacteriales</taxon>
        <taxon>Mycobacteriaceae</taxon>
        <taxon>Mycobacterium</taxon>
    </lineage>
</organism>
<evidence type="ECO:0000313" key="5">
    <source>
        <dbReference type="EMBL" id="ORW16184.1"/>
    </source>
</evidence>
<dbReference type="PANTHER" id="PTHR46797">
    <property type="entry name" value="HTH-TYPE TRANSCRIPTIONAL REGULATOR"/>
    <property type="match status" value="1"/>
</dbReference>
<dbReference type="InterPro" id="IPR010982">
    <property type="entry name" value="Lambda_DNA-bd_dom_sf"/>
</dbReference>
<reference evidence="5 6" key="1">
    <citation type="submission" date="2016-01" db="EMBL/GenBank/DDBJ databases">
        <title>The new phylogeny of the genus Mycobacterium.</title>
        <authorList>
            <person name="Tarcisio F."/>
            <person name="Conor M."/>
            <person name="Antonella G."/>
            <person name="Elisabetta G."/>
            <person name="Giulia F.S."/>
            <person name="Sara T."/>
            <person name="Anna F."/>
            <person name="Clotilde B."/>
            <person name="Roberto B."/>
            <person name="Veronica D.S."/>
            <person name="Fabio R."/>
            <person name="Monica P."/>
            <person name="Olivier J."/>
            <person name="Enrico T."/>
            <person name="Nicola S."/>
        </authorList>
    </citation>
    <scope>NUCLEOTIDE SEQUENCE [LARGE SCALE GENOMIC DNA]</scope>
    <source>
        <strain evidence="5 6">DSM 44803</strain>
    </source>
</reference>
<keyword evidence="6" id="KW-1185">Reference proteome</keyword>
<protein>
    <recommendedName>
        <fullName evidence="4">HTH cro/C1-type domain-containing protein</fullName>
    </recommendedName>
</protein>
<dbReference type="SUPFAM" id="SSF47413">
    <property type="entry name" value="lambda repressor-like DNA-binding domains"/>
    <property type="match status" value="1"/>
</dbReference>
<dbReference type="GO" id="GO:0003700">
    <property type="term" value="F:DNA-binding transcription factor activity"/>
    <property type="evidence" value="ECO:0007669"/>
    <property type="project" value="TreeGrafter"/>
</dbReference>
<dbReference type="GO" id="GO:0005829">
    <property type="term" value="C:cytosol"/>
    <property type="evidence" value="ECO:0007669"/>
    <property type="project" value="TreeGrafter"/>
</dbReference>
<dbReference type="EMBL" id="LQPH01000164">
    <property type="protein sequence ID" value="ORW16184.1"/>
    <property type="molecule type" value="Genomic_DNA"/>
</dbReference>
<proteinExistence type="predicted"/>
<dbReference type="InterPro" id="IPR050807">
    <property type="entry name" value="TransReg_Diox_bact_type"/>
</dbReference>
<sequence>MQINDEAIQARVGMRIKARREKLGLSQNDLGELSGTHRTYVNQLENGRKNVTVGTLARIASALRTTPSALTQGILDGGHEASD</sequence>
<dbReference type="Pfam" id="PF01381">
    <property type="entry name" value="HTH_3"/>
    <property type="match status" value="1"/>
</dbReference>
<feature type="domain" description="HTH cro/C1-type" evidence="4">
    <location>
        <begin position="16"/>
        <end position="70"/>
    </location>
</feature>
<dbReference type="CDD" id="cd00093">
    <property type="entry name" value="HTH_XRE"/>
    <property type="match status" value="1"/>
</dbReference>
<evidence type="ECO:0000256" key="1">
    <source>
        <dbReference type="ARBA" id="ARBA00023015"/>
    </source>
</evidence>